<proteinExistence type="predicted"/>
<evidence type="ECO:0000313" key="1">
    <source>
        <dbReference type="EMBL" id="MCI26549.1"/>
    </source>
</evidence>
<dbReference type="EMBL" id="LXQA010153951">
    <property type="protein sequence ID" value="MCI26549.1"/>
    <property type="molecule type" value="Genomic_DNA"/>
</dbReference>
<keyword evidence="2" id="KW-1185">Reference proteome</keyword>
<sequence>MRSPTAITTELIIGDDFKELVAFLTNHWVEGDGREETL</sequence>
<feature type="non-terminal residue" evidence="1">
    <location>
        <position position="38"/>
    </location>
</feature>
<comment type="caution">
    <text evidence="1">The sequence shown here is derived from an EMBL/GenBank/DDBJ whole genome shotgun (WGS) entry which is preliminary data.</text>
</comment>
<reference evidence="1 2" key="1">
    <citation type="journal article" date="2018" name="Front. Plant Sci.">
        <title>Red Clover (Trifolium pratense) and Zigzag Clover (T. medium) - A Picture of Genomic Similarities and Differences.</title>
        <authorList>
            <person name="Dluhosova J."/>
            <person name="Istvanek J."/>
            <person name="Nedelnik J."/>
            <person name="Repkova J."/>
        </authorList>
    </citation>
    <scope>NUCLEOTIDE SEQUENCE [LARGE SCALE GENOMIC DNA]</scope>
    <source>
        <strain evidence="2">cv. 10/8</strain>
        <tissue evidence="1">Leaf</tissue>
    </source>
</reference>
<organism evidence="1 2">
    <name type="scientific">Trifolium medium</name>
    <dbReference type="NCBI Taxonomy" id="97028"/>
    <lineage>
        <taxon>Eukaryota</taxon>
        <taxon>Viridiplantae</taxon>
        <taxon>Streptophyta</taxon>
        <taxon>Embryophyta</taxon>
        <taxon>Tracheophyta</taxon>
        <taxon>Spermatophyta</taxon>
        <taxon>Magnoliopsida</taxon>
        <taxon>eudicotyledons</taxon>
        <taxon>Gunneridae</taxon>
        <taxon>Pentapetalae</taxon>
        <taxon>rosids</taxon>
        <taxon>fabids</taxon>
        <taxon>Fabales</taxon>
        <taxon>Fabaceae</taxon>
        <taxon>Papilionoideae</taxon>
        <taxon>50 kb inversion clade</taxon>
        <taxon>NPAAA clade</taxon>
        <taxon>Hologalegina</taxon>
        <taxon>IRL clade</taxon>
        <taxon>Trifolieae</taxon>
        <taxon>Trifolium</taxon>
    </lineage>
</organism>
<protein>
    <submittedName>
        <fullName evidence="1">Uncharacterized protein</fullName>
    </submittedName>
</protein>
<dbReference type="Proteomes" id="UP000265520">
    <property type="component" value="Unassembled WGS sequence"/>
</dbReference>
<name>A0A392QRF5_9FABA</name>
<evidence type="ECO:0000313" key="2">
    <source>
        <dbReference type="Proteomes" id="UP000265520"/>
    </source>
</evidence>
<dbReference type="AlphaFoldDB" id="A0A392QRF5"/>
<accession>A0A392QRF5</accession>